<evidence type="ECO:0000313" key="8">
    <source>
        <dbReference type="Proteomes" id="UP000251213"/>
    </source>
</evidence>
<feature type="compositionally biased region" description="Low complexity" evidence="4">
    <location>
        <begin position="818"/>
        <end position="827"/>
    </location>
</feature>
<dbReference type="EMBL" id="QJKK01000011">
    <property type="protein sequence ID" value="RAL21926.1"/>
    <property type="molecule type" value="Genomic_DNA"/>
</dbReference>
<proteinExistence type="predicted"/>
<reference evidence="7 8" key="2">
    <citation type="submission" date="2018-06" db="EMBL/GenBank/DDBJ databases">
        <authorList>
            <person name="Zhirakovskaya E."/>
        </authorList>
    </citation>
    <scope>NUCLEOTIDE SEQUENCE [LARGE SCALE GENOMIC DNA]</scope>
    <source>
        <strain evidence="7 8">FBKL4.011</strain>
    </source>
</reference>
<feature type="transmembrane region" description="Helical" evidence="5">
    <location>
        <begin position="380"/>
        <end position="401"/>
    </location>
</feature>
<reference evidence="7 8" key="1">
    <citation type="submission" date="2018-06" db="EMBL/GenBank/DDBJ databases">
        <title>Thermoflavimicrobium daqus sp. nov., a thermophilic microbe isolated from Moutai-flavour Daqu.</title>
        <authorList>
            <person name="Wang X."/>
            <person name="Zhou H."/>
        </authorList>
    </citation>
    <scope>NUCLEOTIDE SEQUENCE [LARGE SCALE GENOMIC DNA]</scope>
    <source>
        <strain evidence="7 8">FBKL4.011</strain>
    </source>
</reference>
<evidence type="ECO:0000259" key="6">
    <source>
        <dbReference type="Pfam" id="PF01832"/>
    </source>
</evidence>
<feature type="transmembrane region" description="Helical" evidence="5">
    <location>
        <begin position="334"/>
        <end position="359"/>
    </location>
</feature>
<feature type="domain" description="Mannosyl-glycoprotein endo-beta-N-acetylglucosamidase-like" evidence="6">
    <location>
        <begin position="67"/>
        <end position="180"/>
    </location>
</feature>
<dbReference type="GO" id="GO:0004040">
    <property type="term" value="F:amidase activity"/>
    <property type="evidence" value="ECO:0007669"/>
    <property type="project" value="InterPro"/>
</dbReference>
<evidence type="ECO:0000313" key="7">
    <source>
        <dbReference type="EMBL" id="RAL21926.1"/>
    </source>
</evidence>
<dbReference type="Proteomes" id="UP000251213">
    <property type="component" value="Unassembled WGS sequence"/>
</dbReference>
<evidence type="ECO:0000256" key="3">
    <source>
        <dbReference type="ARBA" id="ARBA00023136"/>
    </source>
</evidence>
<dbReference type="InterPro" id="IPR007688">
    <property type="entry name" value="Conjugal_tfr_TrbL/VirB6"/>
</dbReference>
<feature type="transmembrane region" description="Helical" evidence="5">
    <location>
        <begin position="573"/>
        <end position="592"/>
    </location>
</feature>
<feature type="region of interest" description="Disordered" evidence="4">
    <location>
        <begin position="798"/>
        <end position="851"/>
    </location>
</feature>
<evidence type="ECO:0000256" key="5">
    <source>
        <dbReference type="SAM" id="Phobius"/>
    </source>
</evidence>
<dbReference type="OrthoDB" id="9805070at2"/>
<dbReference type="NCBIfam" id="NF046089">
    <property type="entry name" value="CD3337_EF1877"/>
    <property type="match status" value="1"/>
</dbReference>
<feature type="transmembrane region" description="Helical" evidence="5">
    <location>
        <begin position="639"/>
        <end position="657"/>
    </location>
</feature>
<feature type="transmembrane region" description="Helical" evidence="5">
    <location>
        <begin position="613"/>
        <end position="633"/>
    </location>
</feature>
<dbReference type="Pfam" id="PF04610">
    <property type="entry name" value="TrbL"/>
    <property type="match status" value="1"/>
</dbReference>
<feature type="transmembrane region" description="Helical" evidence="5">
    <location>
        <begin position="413"/>
        <end position="432"/>
    </location>
</feature>
<dbReference type="GO" id="GO:0030255">
    <property type="term" value="P:protein secretion by the type IV secretion system"/>
    <property type="evidence" value="ECO:0007669"/>
    <property type="project" value="InterPro"/>
</dbReference>
<evidence type="ECO:0000256" key="2">
    <source>
        <dbReference type="ARBA" id="ARBA00022989"/>
    </source>
</evidence>
<accession>A0A364K1M1</accession>
<gene>
    <name evidence="7" type="ORF">DL897_15150</name>
</gene>
<comment type="caution">
    <text evidence="7">The sequence shown here is derived from an EMBL/GenBank/DDBJ whole genome shotgun (WGS) entry which is preliminary data.</text>
</comment>
<dbReference type="InterPro" id="IPR002901">
    <property type="entry name" value="MGlyc_endo_b_GlcNAc-like_dom"/>
</dbReference>
<organism evidence="7 8">
    <name type="scientific">Thermoflavimicrobium daqui</name>
    <dbReference type="NCBI Taxonomy" id="2137476"/>
    <lineage>
        <taxon>Bacteria</taxon>
        <taxon>Bacillati</taxon>
        <taxon>Bacillota</taxon>
        <taxon>Bacilli</taxon>
        <taxon>Bacillales</taxon>
        <taxon>Thermoactinomycetaceae</taxon>
        <taxon>Thermoflavimicrobium</taxon>
    </lineage>
</organism>
<dbReference type="RefSeq" id="WP_113659968.1">
    <property type="nucleotide sequence ID" value="NZ_KZ845673.1"/>
</dbReference>
<keyword evidence="2 5" id="KW-1133">Transmembrane helix</keyword>
<sequence>MKRSINLALLISLFLMMFGIPGVWAAPKNIKCVPSGKEQSVEQLNQRMELLILKNGKQNSLLRGKAAAFVAAGQKYGVDPVLMIAISFFETGYGTTPALKNYNNPGGLMAGITSENKEFQTFGSIESGIEKKAYTLRKNYISEGRTTPETIGPKYAPGGVANDINGTNRLWPSQVNKLVQELGGLTYQCGPTVEQIPPAPNHFMLSSDLQQQIAQSTPFTASNISQPTQTGQPLPFSLTTSQSITGYNNLQDVVTNLKGKENKDYSGPQSTFDYNMNLPEIQKKIEKETGYKARYAEYLPSRYTLEYVENNNSWWDIAQIADYTKSGIYKMVDALWSLIRMAAFIMILVVQNAFTLDIVDDFADEIQKGVQQVAGWNSGVFEGGIWGSLLSLILMLTGAWAVVQIAKQQHIKFWTGLAASFAILLFSVGFFTKSAFILKTLNDVSSDVNNEVLVNALNATTNKNVKSEAAPYVLSDQIYDITIYEPYLMLQHGRTEKTKPSLSKERIKKILEAGIGSQERIDAAKAESNQEGNMIRPDKQWDRLTMIILFLITFLIIIVVLAVISGAIIVYQIYLLVLAMLYPVIGLMAVFPRFRRMFKNWGKKILKAAFMKFGYSFLLIIIFIMSSLARNIAGKVDGYGIYWSLFLQLIIILGILYKRNEIFGFMNTQASSFENFASRGARMVMNAPRQAINTYRKGKKLIGGVKRGDKRTAQFSANATRTVGRGARAAARGTSEGAGRVVRGIESFKKDPIKSIENRFNDVGNVKDKVKSEVKEKHNEIKDRATFHYYKGYLHPELKKSRLNAKNKEQVSKPNPIKSSTTKQSQSKQKRPKRIPGRNISPKPPPKGRKR</sequence>
<feature type="compositionally biased region" description="Basic and acidic residues" evidence="4">
    <location>
        <begin position="798"/>
        <end position="811"/>
    </location>
</feature>
<keyword evidence="8" id="KW-1185">Reference proteome</keyword>
<keyword evidence="1 5" id="KW-0812">Transmembrane</keyword>
<evidence type="ECO:0000256" key="1">
    <source>
        <dbReference type="ARBA" id="ARBA00022692"/>
    </source>
</evidence>
<name>A0A364K1M1_9BACL</name>
<dbReference type="AlphaFoldDB" id="A0A364K1M1"/>
<feature type="transmembrane region" description="Helical" evidence="5">
    <location>
        <begin position="544"/>
        <end position="567"/>
    </location>
</feature>
<evidence type="ECO:0000256" key="4">
    <source>
        <dbReference type="SAM" id="MobiDB-lite"/>
    </source>
</evidence>
<dbReference type="InterPro" id="IPR058112">
    <property type="entry name" value="CD3337_EF1877-like"/>
</dbReference>
<keyword evidence="3 5" id="KW-0472">Membrane</keyword>
<protein>
    <recommendedName>
        <fullName evidence="6">Mannosyl-glycoprotein endo-beta-N-acetylglucosamidase-like domain-containing protein</fullName>
    </recommendedName>
</protein>
<dbReference type="Pfam" id="PF01832">
    <property type="entry name" value="Glucosaminidase"/>
    <property type="match status" value="1"/>
</dbReference>